<evidence type="ECO:0000256" key="2">
    <source>
        <dbReference type="ARBA" id="ARBA00022432"/>
    </source>
</evidence>
<dbReference type="EC" id="5.3.1.9" evidence="1 5"/>
<dbReference type="Proteomes" id="UP000623250">
    <property type="component" value="Unassembled WGS sequence"/>
</dbReference>
<evidence type="ECO:0000256" key="3">
    <source>
        <dbReference type="ARBA" id="ARBA00023152"/>
    </source>
</evidence>
<name>A0A8I1GH28_9HYPH</name>
<organism evidence="6 7">
    <name type="scientific">Rhodomicrobium udaipurense</name>
    <dbReference type="NCBI Taxonomy" id="1202716"/>
    <lineage>
        <taxon>Bacteria</taxon>
        <taxon>Pseudomonadati</taxon>
        <taxon>Pseudomonadota</taxon>
        <taxon>Alphaproteobacteria</taxon>
        <taxon>Hyphomicrobiales</taxon>
        <taxon>Hyphomicrobiaceae</taxon>
        <taxon>Rhodomicrobium</taxon>
    </lineage>
</organism>
<accession>A0A8I1GH28</accession>
<dbReference type="PROSITE" id="PS51463">
    <property type="entry name" value="P_GLUCOSE_ISOMERASE_3"/>
    <property type="match status" value="1"/>
</dbReference>
<dbReference type="InterPro" id="IPR046348">
    <property type="entry name" value="SIS_dom_sf"/>
</dbReference>
<evidence type="ECO:0000313" key="6">
    <source>
        <dbReference type="EMBL" id="MBJ7544724.1"/>
    </source>
</evidence>
<dbReference type="EMBL" id="JAEMUK010000080">
    <property type="protein sequence ID" value="MBJ7544724.1"/>
    <property type="molecule type" value="Genomic_DNA"/>
</dbReference>
<keyword evidence="4 5" id="KW-0413">Isomerase</keyword>
<comment type="similarity">
    <text evidence="5">Belongs to the GPI family.</text>
</comment>
<keyword evidence="3 5" id="KW-0324">Glycolysis</keyword>
<dbReference type="GO" id="GO:0051156">
    <property type="term" value="P:glucose 6-phosphate metabolic process"/>
    <property type="evidence" value="ECO:0007669"/>
    <property type="project" value="TreeGrafter"/>
</dbReference>
<comment type="caution">
    <text evidence="6">The sequence shown here is derived from an EMBL/GenBank/DDBJ whole genome shotgun (WGS) entry which is preliminary data.</text>
</comment>
<dbReference type="PANTHER" id="PTHR11469">
    <property type="entry name" value="GLUCOSE-6-PHOSPHATE ISOMERASE"/>
    <property type="match status" value="1"/>
</dbReference>
<dbReference type="PRINTS" id="PR00662">
    <property type="entry name" value="G6PISOMERASE"/>
</dbReference>
<evidence type="ECO:0000256" key="1">
    <source>
        <dbReference type="ARBA" id="ARBA00011952"/>
    </source>
</evidence>
<evidence type="ECO:0000313" key="7">
    <source>
        <dbReference type="Proteomes" id="UP000623250"/>
    </source>
</evidence>
<dbReference type="SUPFAM" id="SSF53697">
    <property type="entry name" value="SIS domain"/>
    <property type="match status" value="1"/>
</dbReference>
<dbReference type="GO" id="GO:0006096">
    <property type="term" value="P:glycolytic process"/>
    <property type="evidence" value="ECO:0007669"/>
    <property type="project" value="UniProtKB-UniPathway"/>
</dbReference>
<dbReference type="Pfam" id="PF00342">
    <property type="entry name" value="PGI"/>
    <property type="match status" value="1"/>
</dbReference>
<dbReference type="AlphaFoldDB" id="A0A8I1GH28"/>
<evidence type="ECO:0000256" key="4">
    <source>
        <dbReference type="ARBA" id="ARBA00023235"/>
    </source>
</evidence>
<reference evidence="6 7" key="1">
    <citation type="submission" date="2020-12" db="EMBL/GenBank/DDBJ databases">
        <title>Revised draft genomes of Rhodomicrobium vannielii ATCC 17100 and Rhodomicrobium udaipurense JA643.</title>
        <authorList>
            <person name="Conners E.M."/>
            <person name="Davenport E.J."/>
            <person name="Bose A."/>
        </authorList>
    </citation>
    <scope>NUCLEOTIDE SEQUENCE [LARGE SCALE GENOMIC DNA]</scope>
    <source>
        <strain evidence="6 7">JA643</strain>
    </source>
</reference>
<dbReference type="GO" id="GO:0006094">
    <property type="term" value="P:gluconeogenesis"/>
    <property type="evidence" value="ECO:0007669"/>
    <property type="project" value="UniProtKB-KW"/>
</dbReference>
<dbReference type="Gene3D" id="3.40.50.10490">
    <property type="entry name" value="Glucose-6-phosphate isomerase like protein, domain 1"/>
    <property type="match status" value="2"/>
</dbReference>
<dbReference type="CDD" id="cd05016">
    <property type="entry name" value="SIS_PGI_2"/>
    <property type="match status" value="1"/>
</dbReference>
<comment type="catalytic activity">
    <reaction evidence="5">
        <text>alpha-D-glucose 6-phosphate = beta-D-fructose 6-phosphate</text>
        <dbReference type="Rhea" id="RHEA:11816"/>
        <dbReference type="ChEBI" id="CHEBI:57634"/>
        <dbReference type="ChEBI" id="CHEBI:58225"/>
        <dbReference type="EC" id="5.3.1.9"/>
    </reaction>
</comment>
<dbReference type="GO" id="GO:0097367">
    <property type="term" value="F:carbohydrate derivative binding"/>
    <property type="evidence" value="ECO:0007669"/>
    <property type="project" value="InterPro"/>
</dbReference>
<dbReference type="GO" id="GO:0048029">
    <property type="term" value="F:monosaccharide binding"/>
    <property type="evidence" value="ECO:0007669"/>
    <property type="project" value="TreeGrafter"/>
</dbReference>
<dbReference type="InterPro" id="IPR001672">
    <property type="entry name" value="G6P_Isomerase"/>
</dbReference>
<protein>
    <recommendedName>
        <fullName evidence="1 5">Glucose-6-phosphate isomerase</fullName>
        <ecNumber evidence="1 5">5.3.1.9</ecNumber>
    </recommendedName>
</protein>
<dbReference type="RefSeq" id="WP_037238444.1">
    <property type="nucleotide sequence ID" value="NZ_JAEMUK010000080.1"/>
</dbReference>
<dbReference type="GO" id="GO:0004347">
    <property type="term" value="F:glucose-6-phosphate isomerase activity"/>
    <property type="evidence" value="ECO:0007669"/>
    <property type="project" value="UniProtKB-EC"/>
</dbReference>
<sequence>MTSHPSYRQSIEGSLSTKIGDAGLSPDRLTQWLTLLTPRFKALEEAAQTDSFAHFRILKDTADIEETRAAYDKLAAGAETIVILGTGGSSLGGQALAQVGGWGIPGDNGNAAAKLPELRFCDNLDSRSFTRGLASLDIPKTRFIAISKSGTTGETLSQVLTAFKFIEDQGHGALIPQIFLGVTEPTKPGVANGLRELFSARGIPLLAHPTDIGGRYSVFSVVGLLPALVRGLDVAAFRAGALDVVKQLSTATMPEDHPAAVGAALSIGLAKDLGVTNSVLMPYSDRLERFSAWYVQLWAESLGKNGEGTTPIGTLGPVDQHSQLQLFMDGPATHLMTVVRVAEAEDADRGLTIPAELAAEAGAPYLAGKSIGDLVAAQQKAIVDALTKANRPVRTIDVPRLDERAIGALMMHFFIETILAGDLLGVDPFDQPAVELAKILTRQYLAA</sequence>
<dbReference type="PANTHER" id="PTHR11469:SF1">
    <property type="entry name" value="GLUCOSE-6-PHOSPHATE ISOMERASE"/>
    <property type="match status" value="1"/>
</dbReference>
<comment type="pathway">
    <text evidence="5">Carbohydrate degradation; glycolysis; D-glyceraldehyde 3-phosphate and glycerone phosphate from D-glucose: step 2/4.</text>
</comment>
<dbReference type="GO" id="GO:0005829">
    <property type="term" value="C:cytosol"/>
    <property type="evidence" value="ECO:0007669"/>
    <property type="project" value="TreeGrafter"/>
</dbReference>
<keyword evidence="7" id="KW-1185">Reference proteome</keyword>
<dbReference type="InterPro" id="IPR018189">
    <property type="entry name" value="Phosphoglucose_isomerase_CS"/>
</dbReference>
<dbReference type="UniPathway" id="UPA00109">
    <property type="reaction ID" value="UER00181"/>
</dbReference>
<keyword evidence="2 5" id="KW-0312">Gluconeogenesis</keyword>
<gene>
    <name evidence="6" type="ORF">JDN41_14310</name>
</gene>
<dbReference type="InterPro" id="IPR035482">
    <property type="entry name" value="SIS_PGI_2"/>
</dbReference>
<dbReference type="PROSITE" id="PS00174">
    <property type="entry name" value="P_GLUCOSE_ISOMERASE_2"/>
    <property type="match status" value="1"/>
</dbReference>
<proteinExistence type="inferred from homology"/>
<evidence type="ECO:0000256" key="5">
    <source>
        <dbReference type="RuleBase" id="RU000612"/>
    </source>
</evidence>